<evidence type="ECO:0000313" key="1">
    <source>
        <dbReference type="EMBL" id="KKN44304.1"/>
    </source>
</evidence>
<feature type="non-terminal residue" evidence="1">
    <location>
        <position position="80"/>
    </location>
</feature>
<accession>A0A0F9QPG7</accession>
<name>A0A0F9QPG7_9ZZZZ</name>
<dbReference type="EMBL" id="LAZR01001457">
    <property type="protein sequence ID" value="KKN44304.1"/>
    <property type="molecule type" value="Genomic_DNA"/>
</dbReference>
<organism evidence="1">
    <name type="scientific">marine sediment metagenome</name>
    <dbReference type="NCBI Taxonomy" id="412755"/>
    <lineage>
        <taxon>unclassified sequences</taxon>
        <taxon>metagenomes</taxon>
        <taxon>ecological metagenomes</taxon>
    </lineage>
</organism>
<proteinExistence type="predicted"/>
<sequence length="80" mass="9495">MIRLTCRADKYPEKDFKGNIFKTHCYRCGREMSIVKGQIKYNTEWKDEWIPDIQYWTYLALGSKDKIKVEVEPPKVSSSC</sequence>
<comment type="caution">
    <text evidence="1">The sequence shown here is derived from an EMBL/GenBank/DDBJ whole genome shotgun (WGS) entry which is preliminary data.</text>
</comment>
<reference evidence="1" key="1">
    <citation type="journal article" date="2015" name="Nature">
        <title>Complex archaea that bridge the gap between prokaryotes and eukaryotes.</title>
        <authorList>
            <person name="Spang A."/>
            <person name="Saw J.H."/>
            <person name="Jorgensen S.L."/>
            <person name="Zaremba-Niedzwiedzka K."/>
            <person name="Martijn J."/>
            <person name="Lind A.E."/>
            <person name="van Eijk R."/>
            <person name="Schleper C."/>
            <person name="Guy L."/>
            <person name="Ettema T.J."/>
        </authorList>
    </citation>
    <scope>NUCLEOTIDE SEQUENCE</scope>
</reference>
<gene>
    <name evidence="1" type="ORF">LCGC14_0694060</name>
</gene>
<protein>
    <submittedName>
        <fullName evidence="1">Uncharacterized protein</fullName>
    </submittedName>
</protein>
<dbReference type="AlphaFoldDB" id="A0A0F9QPG7"/>